<keyword evidence="9 12" id="KW-0472">Membrane</keyword>
<dbReference type="PRINTS" id="PR00812">
    <property type="entry name" value="BCTERIALGSPF"/>
</dbReference>
<dbReference type="EMBL" id="NWBU01000010">
    <property type="protein sequence ID" value="PTQ09854.1"/>
    <property type="molecule type" value="Genomic_DNA"/>
</dbReference>
<keyword evidence="5" id="KW-1003">Cell membrane</keyword>
<dbReference type="Gene3D" id="1.20.81.30">
    <property type="entry name" value="Type II secretion system (T2SS), domain F"/>
    <property type="match status" value="2"/>
</dbReference>
<evidence type="ECO:0000256" key="12">
    <source>
        <dbReference type="SAM" id="Phobius"/>
    </source>
</evidence>
<dbReference type="InterPro" id="IPR001992">
    <property type="entry name" value="T2SS_GspF/T4SS_PilC_CS"/>
</dbReference>
<evidence type="ECO:0000256" key="2">
    <source>
        <dbReference type="ARBA" id="ARBA00004429"/>
    </source>
</evidence>
<name>A0A2T5FVP6_9SPHN</name>
<dbReference type="PANTHER" id="PTHR30012:SF0">
    <property type="entry name" value="TYPE II SECRETION SYSTEM PROTEIN F-RELATED"/>
    <property type="match status" value="1"/>
</dbReference>
<keyword evidence="7 11" id="KW-0812">Transmembrane</keyword>
<feature type="domain" description="Type II secretion system protein GspF" evidence="13">
    <location>
        <begin position="277"/>
        <end position="399"/>
    </location>
</feature>
<evidence type="ECO:0000313" key="14">
    <source>
        <dbReference type="EMBL" id="PTQ09854.1"/>
    </source>
</evidence>
<feature type="transmembrane region" description="Helical" evidence="12">
    <location>
        <begin position="173"/>
        <end position="196"/>
    </location>
</feature>
<comment type="function">
    <text evidence="1">Component of the type II secretion system inner membrane complex required for the energy-dependent secretion of extracellular factors such as proteases and toxins from the periplasm.</text>
</comment>
<evidence type="ECO:0000256" key="7">
    <source>
        <dbReference type="ARBA" id="ARBA00022692"/>
    </source>
</evidence>
<dbReference type="GO" id="GO:0015628">
    <property type="term" value="P:protein secretion by the type II secretion system"/>
    <property type="evidence" value="ECO:0007669"/>
    <property type="project" value="TreeGrafter"/>
</dbReference>
<dbReference type="PROSITE" id="PS00874">
    <property type="entry name" value="T2SP_F"/>
    <property type="match status" value="1"/>
</dbReference>
<reference evidence="14 15" key="1">
    <citation type="submission" date="2017-09" db="EMBL/GenBank/DDBJ databases">
        <title>Sphingomonas panjinensis sp.nov., isolated from oil-contaminated soil.</title>
        <authorList>
            <person name="Wang L."/>
            <person name="Chen L."/>
        </authorList>
    </citation>
    <scope>NUCLEOTIDE SEQUENCE [LARGE SCALE GENOMIC DNA]</scope>
    <source>
        <strain evidence="14 15">FW-11</strain>
    </source>
</reference>
<dbReference type="Proteomes" id="UP000244162">
    <property type="component" value="Unassembled WGS sequence"/>
</dbReference>
<gene>
    <name evidence="14" type="ORF">CLG96_11840</name>
</gene>
<evidence type="ECO:0000256" key="3">
    <source>
        <dbReference type="ARBA" id="ARBA00005745"/>
    </source>
</evidence>
<feature type="transmembrane region" description="Helical" evidence="12">
    <location>
        <begin position="227"/>
        <end position="247"/>
    </location>
</feature>
<evidence type="ECO:0000256" key="5">
    <source>
        <dbReference type="ARBA" id="ARBA00022475"/>
    </source>
</evidence>
<comment type="subcellular location">
    <subcellularLocation>
        <location evidence="2 11">Cell inner membrane</location>
        <topology evidence="2 11">Multi-pass membrane protein</topology>
    </subcellularLocation>
</comment>
<evidence type="ECO:0000256" key="1">
    <source>
        <dbReference type="ARBA" id="ARBA00002684"/>
    </source>
</evidence>
<keyword evidence="15" id="KW-1185">Reference proteome</keyword>
<dbReference type="AlphaFoldDB" id="A0A2T5FVP6"/>
<evidence type="ECO:0000259" key="13">
    <source>
        <dbReference type="Pfam" id="PF00482"/>
    </source>
</evidence>
<comment type="caution">
    <text evidence="14">The sequence shown here is derived from an EMBL/GenBank/DDBJ whole genome shotgun (WGS) entry which is preliminary data.</text>
</comment>
<protein>
    <recommendedName>
        <fullName evidence="10">General secretion pathway protein F</fullName>
    </recommendedName>
</protein>
<accession>A0A2T5FVP6</accession>
<organism evidence="14 15">
    <name type="scientific">Sphingomonas oleivorans</name>
    <dbReference type="NCBI Taxonomy" id="1735121"/>
    <lineage>
        <taxon>Bacteria</taxon>
        <taxon>Pseudomonadati</taxon>
        <taxon>Pseudomonadota</taxon>
        <taxon>Alphaproteobacteria</taxon>
        <taxon>Sphingomonadales</taxon>
        <taxon>Sphingomonadaceae</taxon>
        <taxon>Sphingomonas</taxon>
    </lineage>
</organism>
<dbReference type="PANTHER" id="PTHR30012">
    <property type="entry name" value="GENERAL SECRETION PATHWAY PROTEIN"/>
    <property type="match status" value="1"/>
</dbReference>
<dbReference type="OrthoDB" id="9805682at2"/>
<evidence type="ECO:0000256" key="11">
    <source>
        <dbReference type="RuleBase" id="RU003923"/>
    </source>
</evidence>
<keyword evidence="6" id="KW-0997">Cell inner membrane</keyword>
<dbReference type="RefSeq" id="WP_107968207.1">
    <property type="nucleotide sequence ID" value="NZ_NWBU01000010.1"/>
</dbReference>
<evidence type="ECO:0000256" key="9">
    <source>
        <dbReference type="ARBA" id="ARBA00023136"/>
    </source>
</evidence>
<dbReference type="FunFam" id="1.20.81.30:FF:000001">
    <property type="entry name" value="Type II secretion system protein F"/>
    <property type="match status" value="2"/>
</dbReference>
<evidence type="ECO:0000256" key="4">
    <source>
        <dbReference type="ARBA" id="ARBA00022448"/>
    </source>
</evidence>
<keyword evidence="4 11" id="KW-0813">Transport</keyword>
<dbReference type="GO" id="GO:0005886">
    <property type="term" value="C:plasma membrane"/>
    <property type="evidence" value="ECO:0007669"/>
    <property type="project" value="UniProtKB-SubCell"/>
</dbReference>
<evidence type="ECO:0000313" key="15">
    <source>
        <dbReference type="Proteomes" id="UP000244162"/>
    </source>
</evidence>
<feature type="domain" description="Type II secretion system protein GspF" evidence="13">
    <location>
        <begin position="75"/>
        <end position="197"/>
    </location>
</feature>
<keyword evidence="8 12" id="KW-1133">Transmembrane helix</keyword>
<sequence>MPAFVYRAVDAAGAERKGVIEAASALAARRSLRDRALLPVSVEMAAGKAVSTGKTFSLARLRRPRVSARALATLTRQISTLVSSDINIEEALRLVAAQADAAAVNSLLLDVRGAILDGRSFARALADHPSVFPEFYRASVAAGEHSGRLADVLAHLADFVENRHRNQQKVQLALLYPALLGVVSMGMMVLLLIYVVPDIVKVFVSRGADLPFLTRALIALSSGAQSYGLAILLLLFIGGFFGGRWLAVPANRLRMDAFLSRTPPIARFSRQNNAARFASSLATLVQSSVPLVDALHAAAAVTPNRHIRARAQTVAMRVREGASLQAAMAEAAVFPSMLVAIVASGESSGRLGPALGRAAAELDRELEALVSTLVSLVEPAVLLLMGGMVLLMVLAILLPIINLNNLVGM</sequence>
<dbReference type="InterPro" id="IPR018076">
    <property type="entry name" value="T2SS_GspF_dom"/>
</dbReference>
<dbReference type="InterPro" id="IPR003004">
    <property type="entry name" value="GspF/PilC"/>
</dbReference>
<feature type="transmembrane region" description="Helical" evidence="12">
    <location>
        <begin position="380"/>
        <end position="401"/>
    </location>
</feature>
<evidence type="ECO:0000256" key="6">
    <source>
        <dbReference type="ARBA" id="ARBA00022519"/>
    </source>
</evidence>
<dbReference type="InterPro" id="IPR042094">
    <property type="entry name" value="T2SS_GspF_sf"/>
</dbReference>
<proteinExistence type="inferred from homology"/>
<evidence type="ECO:0000256" key="10">
    <source>
        <dbReference type="ARBA" id="ARBA00030750"/>
    </source>
</evidence>
<evidence type="ECO:0000256" key="8">
    <source>
        <dbReference type="ARBA" id="ARBA00022989"/>
    </source>
</evidence>
<comment type="similarity">
    <text evidence="3 11">Belongs to the GSP F family.</text>
</comment>
<feature type="transmembrane region" description="Helical" evidence="12">
    <location>
        <begin position="326"/>
        <end position="345"/>
    </location>
</feature>
<dbReference type="Pfam" id="PF00482">
    <property type="entry name" value="T2SSF"/>
    <property type="match status" value="2"/>
</dbReference>